<organism evidence="1 2">
    <name type="scientific">Paxillus rubicundulus Ve08.2h10</name>
    <dbReference type="NCBI Taxonomy" id="930991"/>
    <lineage>
        <taxon>Eukaryota</taxon>
        <taxon>Fungi</taxon>
        <taxon>Dikarya</taxon>
        <taxon>Basidiomycota</taxon>
        <taxon>Agaricomycotina</taxon>
        <taxon>Agaricomycetes</taxon>
        <taxon>Agaricomycetidae</taxon>
        <taxon>Boletales</taxon>
        <taxon>Paxilineae</taxon>
        <taxon>Paxillaceae</taxon>
        <taxon>Paxillus</taxon>
    </lineage>
</organism>
<keyword evidence="2" id="KW-1185">Reference proteome</keyword>
<reference evidence="1 2" key="1">
    <citation type="submission" date="2014-04" db="EMBL/GenBank/DDBJ databases">
        <authorList>
            <consortium name="DOE Joint Genome Institute"/>
            <person name="Kuo A."/>
            <person name="Kohler A."/>
            <person name="Jargeat P."/>
            <person name="Nagy L.G."/>
            <person name="Floudas D."/>
            <person name="Copeland A."/>
            <person name="Barry K.W."/>
            <person name="Cichocki N."/>
            <person name="Veneault-Fourrey C."/>
            <person name="LaButti K."/>
            <person name="Lindquist E.A."/>
            <person name="Lipzen A."/>
            <person name="Lundell T."/>
            <person name="Morin E."/>
            <person name="Murat C."/>
            <person name="Sun H."/>
            <person name="Tunlid A."/>
            <person name="Henrissat B."/>
            <person name="Grigoriev I.V."/>
            <person name="Hibbett D.S."/>
            <person name="Martin F."/>
            <person name="Nordberg H.P."/>
            <person name="Cantor M.N."/>
            <person name="Hua S.X."/>
        </authorList>
    </citation>
    <scope>NUCLEOTIDE SEQUENCE [LARGE SCALE GENOMIC DNA]</scope>
    <source>
        <strain evidence="1 2">Ve08.2h10</strain>
    </source>
</reference>
<dbReference type="EMBL" id="KN824873">
    <property type="protein sequence ID" value="KIK99015.1"/>
    <property type="molecule type" value="Genomic_DNA"/>
</dbReference>
<proteinExistence type="predicted"/>
<dbReference type="Proteomes" id="UP000054538">
    <property type="component" value="Unassembled WGS sequence"/>
</dbReference>
<dbReference type="AlphaFoldDB" id="A0A0D0ECA2"/>
<name>A0A0D0ECA2_9AGAM</name>
<dbReference type="HOGENOM" id="CLU_2386850_0_0_1"/>
<reference evidence="2" key="2">
    <citation type="submission" date="2015-01" db="EMBL/GenBank/DDBJ databases">
        <title>Evolutionary Origins and Diversification of the Mycorrhizal Mutualists.</title>
        <authorList>
            <consortium name="DOE Joint Genome Institute"/>
            <consortium name="Mycorrhizal Genomics Consortium"/>
            <person name="Kohler A."/>
            <person name="Kuo A."/>
            <person name="Nagy L.G."/>
            <person name="Floudas D."/>
            <person name="Copeland A."/>
            <person name="Barry K.W."/>
            <person name="Cichocki N."/>
            <person name="Veneault-Fourrey C."/>
            <person name="LaButti K."/>
            <person name="Lindquist E.A."/>
            <person name="Lipzen A."/>
            <person name="Lundell T."/>
            <person name="Morin E."/>
            <person name="Murat C."/>
            <person name="Riley R."/>
            <person name="Ohm R."/>
            <person name="Sun H."/>
            <person name="Tunlid A."/>
            <person name="Henrissat B."/>
            <person name="Grigoriev I.V."/>
            <person name="Hibbett D.S."/>
            <person name="Martin F."/>
        </authorList>
    </citation>
    <scope>NUCLEOTIDE SEQUENCE [LARGE SCALE GENOMIC DNA]</scope>
    <source>
        <strain evidence="2">Ve08.2h10</strain>
    </source>
</reference>
<sequence length="94" mass="10453">MSWLTWIVPKINDANNCENEPGSPITYITGRRTFLRRSNPGHSLVPCCHENSGNGSDTAAERVDHVKSSHSFQLQVMPGALGRNSRYKPGDDRD</sequence>
<protein>
    <submittedName>
        <fullName evidence="1">Uncharacterized protein</fullName>
    </submittedName>
</protein>
<evidence type="ECO:0000313" key="1">
    <source>
        <dbReference type="EMBL" id="KIK99015.1"/>
    </source>
</evidence>
<dbReference type="InParanoid" id="A0A0D0ECA2"/>
<accession>A0A0D0ECA2</accession>
<gene>
    <name evidence="1" type="ORF">PAXRUDRAFT_823238</name>
</gene>
<evidence type="ECO:0000313" key="2">
    <source>
        <dbReference type="Proteomes" id="UP000054538"/>
    </source>
</evidence>